<evidence type="ECO:0000256" key="1">
    <source>
        <dbReference type="ARBA" id="ARBA00001554"/>
    </source>
</evidence>
<comment type="caution">
    <text evidence="5">The sequence shown here is derived from an EMBL/GenBank/DDBJ whole genome shotgun (WGS) entry which is preliminary data.</text>
</comment>
<dbReference type="EMBL" id="SMGK01000001">
    <property type="protein sequence ID" value="TCK75668.1"/>
    <property type="molecule type" value="Genomic_DNA"/>
</dbReference>
<evidence type="ECO:0000313" key="5">
    <source>
        <dbReference type="EMBL" id="TCK75668.1"/>
    </source>
</evidence>
<dbReference type="GO" id="GO:0006729">
    <property type="term" value="P:tetrahydrobiopterin biosynthetic process"/>
    <property type="evidence" value="ECO:0007669"/>
    <property type="project" value="InterPro"/>
</dbReference>
<dbReference type="OrthoDB" id="9800108at2"/>
<dbReference type="AlphaFoldDB" id="A0A4R1LB23"/>
<dbReference type="RefSeq" id="WP_131991597.1">
    <property type="nucleotide sequence ID" value="NZ_SMGK01000001.1"/>
</dbReference>
<evidence type="ECO:0000256" key="3">
    <source>
        <dbReference type="ARBA" id="ARBA00023239"/>
    </source>
</evidence>
<proteinExistence type="inferred from homology"/>
<dbReference type="PANTHER" id="PTHR12599">
    <property type="entry name" value="PTERIN-4-ALPHA-CARBINOLAMINE DEHYDRATASE"/>
    <property type="match status" value="1"/>
</dbReference>
<gene>
    <name evidence="5" type="ORF">C7378_0658</name>
</gene>
<dbReference type="SUPFAM" id="SSF55248">
    <property type="entry name" value="PCD-like"/>
    <property type="match status" value="1"/>
</dbReference>
<accession>A0A4R1LB23</accession>
<dbReference type="HAMAP" id="MF_00434">
    <property type="entry name" value="Pterin_4_alpha"/>
    <property type="match status" value="1"/>
</dbReference>
<dbReference type="Gene3D" id="3.30.1360.20">
    <property type="entry name" value="Transcriptional coactivator/pterin dehydratase"/>
    <property type="match status" value="1"/>
</dbReference>
<keyword evidence="6" id="KW-1185">Reference proteome</keyword>
<dbReference type="InterPro" id="IPR036428">
    <property type="entry name" value="PCD_sf"/>
</dbReference>
<evidence type="ECO:0000256" key="2">
    <source>
        <dbReference type="ARBA" id="ARBA00006472"/>
    </source>
</evidence>
<dbReference type="CDD" id="cd00488">
    <property type="entry name" value="PCD_DCoH"/>
    <property type="match status" value="1"/>
</dbReference>
<keyword evidence="3 4" id="KW-0456">Lyase</keyword>
<comment type="catalytic activity">
    <reaction evidence="1 4">
        <text>(4aS,6R)-4a-hydroxy-L-erythro-5,6,7,8-tetrahydrobiopterin = (6R)-L-erythro-6,7-dihydrobiopterin + H2O</text>
        <dbReference type="Rhea" id="RHEA:11920"/>
        <dbReference type="ChEBI" id="CHEBI:15377"/>
        <dbReference type="ChEBI" id="CHEBI:15642"/>
        <dbReference type="ChEBI" id="CHEBI:43120"/>
        <dbReference type="EC" id="4.2.1.96"/>
    </reaction>
</comment>
<evidence type="ECO:0000256" key="4">
    <source>
        <dbReference type="HAMAP-Rule" id="MF_00434"/>
    </source>
</evidence>
<comment type="similarity">
    <text evidence="2 4">Belongs to the pterin-4-alpha-carbinolamine dehydratase family.</text>
</comment>
<dbReference type="EC" id="4.2.1.96" evidence="4"/>
<organism evidence="5 6">
    <name type="scientific">Acidipila rosea</name>
    <dbReference type="NCBI Taxonomy" id="768535"/>
    <lineage>
        <taxon>Bacteria</taxon>
        <taxon>Pseudomonadati</taxon>
        <taxon>Acidobacteriota</taxon>
        <taxon>Terriglobia</taxon>
        <taxon>Terriglobales</taxon>
        <taxon>Acidobacteriaceae</taxon>
        <taxon>Acidipila</taxon>
    </lineage>
</organism>
<name>A0A4R1LB23_9BACT</name>
<dbReference type="GO" id="GO:0008124">
    <property type="term" value="F:4-alpha-hydroxytetrahydrobiopterin dehydratase activity"/>
    <property type="evidence" value="ECO:0007669"/>
    <property type="project" value="UniProtKB-UniRule"/>
</dbReference>
<reference evidence="5 6" key="1">
    <citation type="submission" date="2019-03" db="EMBL/GenBank/DDBJ databases">
        <title>Genomic Encyclopedia of Type Strains, Phase IV (KMG-IV): sequencing the most valuable type-strain genomes for metagenomic binning, comparative biology and taxonomic classification.</title>
        <authorList>
            <person name="Goeker M."/>
        </authorList>
    </citation>
    <scope>NUCLEOTIDE SEQUENCE [LARGE SCALE GENOMIC DNA]</scope>
    <source>
        <strain evidence="5 6">DSM 103428</strain>
    </source>
</reference>
<dbReference type="InterPro" id="IPR001533">
    <property type="entry name" value="Pterin_deHydtase"/>
</dbReference>
<dbReference type="NCBIfam" id="NF002017">
    <property type="entry name" value="PRK00823.1-2"/>
    <property type="match status" value="1"/>
</dbReference>
<sequence>MPLLSPTHVAEKLKSIPGWELSGQEIVRQFTFDDFEQAMAFVNRVARKAEAAGHHPDIDIRYNKVRLGLVSHDAGGLTERDIELAAACNALLG</sequence>
<dbReference type="PANTHER" id="PTHR12599:SF0">
    <property type="entry name" value="PTERIN-4-ALPHA-CARBINOLAMINE DEHYDRATASE"/>
    <property type="match status" value="1"/>
</dbReference>
<protein>
    <recommendedName>
        <fullName evidence="4">Putative pterin-4-alpha-carbinolamine dehydratase</fullName>
        <shortName evidence="4">PHS</shortName>
        <ecNumber evidence="4">4.2.1.96</ecNumber>
    </recommendedName>
    <alternativeName>
        <fullName evidence="4">4-alpha-hydroxy-tetrahydropterin dehydratase</fullName>
    </alternativeName>
    <alternativeName>
        <fullName evidence="4">Pterin carbinolamine dehydratase</fullName>
        <shortName evidence="4">PCD</shortName>
    </alternativeName>
</protein>
<evidence type="ECO:0000313" key="6">
    <source>
        <dbReference type="Proteomes" id="UP000295210"/>
    </source>
</evidence>
<dbReference type="Proteomes" id="UP000295210">
    <property type="component" value="Unassembled WGS sequence"/>
</dbReference>
<dbReference type="Pfam" id="PF01329">
    <property type="entry name" value="Pterin_4a"/>
    <property type="match status" value="1"/>
</dbReference>